<accession>A0A2Z6AYF5</accession>
<dbReference type="InterPro" id="IPR017900">
    <property type="entry name" value="4Fe4S_Fe_S_CS"/>
</dbReference>
<proteinExistence type="predicted"/>
<dbReference type="InterPro" id="IPR009051">
    <property type="entry name" value="Helical_ferredxn"/>
</dbReference>
<dbReference type="Gene3D" id="1.10.1060.10">
    <property type="entry name" value="Alpha-helical ferredoxin"/>
    <property type="match status" value="1"/>
</dbReference>
<evidence type="ECO:0000256" key="4">
    <source>
        <dbReference type="ARBA" id="ARBA00022982"/>
    </source>
</evidence>
<evidence type="ECO:0000313" key="9">
    <source>
        <dbReference type="Proteomes" id="UP000269883"/>
    </source>
</evidence>
<evidence type="ECO:0000259" key="7">
    <source>
        <dbReference type="PROSITE" id="PS51379"/>
    </source>
</evidence>
<dbReference type="GO" id="GO:0016491">
    <property type="term" value="F:oxidoreductase activity"/>
    <property type="evidence" value="ECO:0007669"/>
    <property type="project" value="UniProtKB-ARBA"/>
</dbReference>
<dbReference type="KEGG" id="dfl:DFE_1565"/>
<dbReference type="SUPFAM" id="SSF46548">
    <property type="entry name" value="alpha-helical ferredoxin"/>
    <property type="match status" value="1"/>
</dbReference>
<sequence>MEAALIPRELPSEIKAHLGKFDFNACMACGTCSNGCPVSGTEGQGGLSTRQVLRMISLGMIDEVVASDFPWICTGCGRCAFACPMGIDIPAVMAHMKHLRDRDKVPGTLHKGMQNNVDSGNNLAIAMDDYLMGMAELGQEMSDDDCPGFYVPVDKDKAKILFFPNSKEVYGDYEDQFWWWRIFYAAREDWTVPSEGWEAVDWALFTGNYESNKFLAQRKINYMHKHEIERMIMPDCGGGSYGCRTGMEKCKIEDPTNTAGYTYLYDYLVEIIRQGRIKLDPSVNAGKIFTWHDSCKHGRELQRHFGRGFFEEPRWVMRRCVDNYVEMTPNRELNYCCGAGGGMWPMPFENESAHHARHKYNQIKRTGANVVVVGCSNCRDQIMKRIPKFYDCDYEVKYLWQLVAETLVLEPWQEERIKQAEAEAKAQWDKFGIDIDSAEY</sequence>
<dbReference type="PROSITE" id="PS00198">
    <property type="entry name" value="4FE4S_FER_1"/>
    <property type="match status" value="1"/>
</dbReference>
<keyword evidence="2" id="KW-0004">4Fe-4S</keyword>
<dbReference type="GO" id="GO:0046872">
    <property type="term" value="F:metal ion binding"/>
    <property type="evidence" value="ECO:0007669"/>
    <property type="project" value="UniProtKB-KW"/>
</dbReference>
<keyword evidence="1" id="KW-0813">Transport</keyword>
<dbReference type="InterPro" id="IPR004017">
    <property type="entry name" value="Cys_rich_dom"/>
</dbReference>
<feature type="domain" description="4Fe-4S ferredoxin-type" evidence="7">
    <location>
        <begin position="17"/>
        <end position="46"/>
    </location>
</feature>
<organism evidence="8 9">
    <name type="scientific">Desulfovibrio ferrophilus</name>
    <dbReference type="NCBI Taxonomy" id="241368"/>
    <lineage>
        <taxon>Bacteria</taxon>
        <taxon>Pseudomonadati</taxon>
        <taxon>Thermodesulfobacteriota</taxon>
        <taxon>Desulfovibrionia</taxon>
        <taxon>Desulfovibrionales</taxon>
        <taxon>Desulfovibrionaceae</taxon>
        <taxon>Desulfovibrio</taxon>
    </lineage>
</organism>
<dbReference type="AlphaFoldDB" id="A0A2Z6AYF5"/>
<dbReference type="EMBL" id="AP017378">
    <property type="protein sequence ID" value="BBD08291.1"/>
    <property type="molecule type" value="Genomic_DNA"/>
</dbReference>
<keyword evidence="5" id="KW-0408">Iron</keyword>
<protein>
    <recommendedName>
        <fullName evidence="7">4Fe-4S ferredoxin-type domain-containing protein</fullName>
    </recommendedName>
</protein>
<dbReference type="Pfam" id="PF13183">
    <property type="entry name" value="Fer4_8"/>
    <property type="match status" value="1"/>
</dbReference>
<keyword evidence="9" id="KW-1185">Reference proteome</keyword>
<dbReference type="GO" id="GO:0051539">
    <property type="term" value="F:4 iron, 4 sulfur cluster binding"/>
    <property type="evidence" value="ECO:0007669"/>
    <property type="project" value="UniProtKB-KW"/>
</dbReference>
<evidence type="ECO:0000256" key="2">
    <source>
        <dbReference type="ARBA" id="ARBA00022485"/>
    </source>
</evidence>
<dbReference type="Pfam" id="PF02754">
    <property type="entry name" value="CCG"/>
    <property type="match status" value="1"/>
</dbReference>
<evidence type="ECO:0000256" key="5">
    <source>
        <dbReference type="ARBA" id="ARBA00023004"/>
    </source>
</evidence>
<gene>
    <name evidence="8" type="ORF">DFE_1565</name>
</gene>
<keyword evidence="4" id="KW-0249">Electron transport</keyword>
<reference evidence="8 9" key="1">
    <citation type="journal article" date="2018" name="Sci. Adv.">
        <title>Multi-heme cytochromes provide a pathway for survival in energy-limited environments.</title>
        <authorList>
            <person name="Deng X."/>
            <person name="Dohmae N."/>
            <person name="Nealson K.H."/>
            <person name="Hashimoto K."/>
            <person name="Okamoto A."/>
        </authorList>
    </citation>
    <scope>NUCLEOTIDE SEQUENCE [LARGE SCALE GENOMIC DNA]</scope>
    <source>
        <strain evidence="8 9">IS5</strain>
    </source>
</reference>
<feature type="domain" description="4Fe-4S ferredoxin-type" evidence="7">
    <location>
        <begin position="63"/>
        <end position="92"/>
    </location>
</feature>
<evidence type="ECO:0000313" key="8">
    <source>
        <dbReference type="EMBL" id="BBD08291.1"/>
    </source>
</evidence>
<evidence type="ECO:0000256" key="3">
    <source>
        <dbReference type="ARBA" id="ARBA00022723"/>
    </source>
</evidence>
<keyword evidence="6" id="KW-0411">Iron-sulfur</keyword>
<dbReference type="RefSeq" id="WP_126378269.1">
    <property type="nucleotide sequence ID" value="NZ_AP017378.1"/>
</dbReference>
<dbReference type="PROSITE" id="PS51379">
    <property type="entry name" value="4FE4S_FER_2"/>
    <property type="match status" value="2"/>
</dbReference>
<dbReference type="OrthoDB" id="9786127at2"/>
<evidence type="ECO:0000256" key="1">
    <source>
        <dbReference type="ARBA" id="ARBA00022448"/>
    </source>
</evidence>
<dbReference type="PANTHER" id="PTHR43551:SF1">
    <property type="entry name" value="HETERODISULFIDE REDUCTASE"/>
    <property type="match status" value="1"/>
</dbReference>
<dbReference type="Proteomes" id="UP000269883">
    <property type="component" value="Chromosome"/>
</dbReference>
<keyword evidence="3" id="KW-0479">Metal-binding</keyword>
<name>A0A2Z6AYF5_9BACT</name>
<dbReference type="InterPro" id="IPR017896">
    <property type="entry name" value="4Fe4S_Fe-S-bd"/>
</dbReference>
<dbReference type="PANTHER" id="PTHR43551">
    <property type="entry name" value="FUMARATE REDUCTASE IRON-SULFUR SUBUNIT"/>
    <property type="match status" value="1"/>
</dbReference>
<evidence type="ECO:0000256" key="6">
    <source>
        <dbReference type="ARBA" id="ARBA00023014"/>
    </source>
</evidence>